<sequence length="162" mass="16533">MWHHCCPWFAARIISDTTSPSTTVAAAPSSTTNGRTTAAGGRGGGPGGSFMGNPVLVSATIATAGFPGTGTDGAIYHFRWTGAAGHTPLESLGGLFQSDPSVVTQSSGRIDVAAANSEPHLIGCGMEPIQVGISVISVDLLFGDLEHHARRELGQPLSVPEP</sequence>
<reference evidence="2 3" key="1">
    <citation type="submission" date="2018-06" db="EMBL/GenBank/DDBJ databases">
        <title>Complete Genomes of Monosporascus.</title>
        <authorList>
            <person name="Robinson A.J."/>
            <person name="Natvig D.O."/>
        </authorList>
    </citation>
    <scope>NUCLEOTIDE SEQUENCE [LARGE SCALE GENOMIC DNA]</scope>
    <source>
        <strain evidence="2 3">CBS 110550</strain>
    </source>
</reference>
<protein>
    <submittedName>
        <fullName evidence="2">Uncharacterized protein</fullName>
    </submittedName>
</protein>
<accession>A0A4Q4SRJ2</accession>
<proteinExistence type="predicted"/>
<keyword evidence="3" id="KW-1185">Reference proteome</keyword>
<dbReference type="EMBL" id="QJNU01001610">
    <property type="protein sequence ID" value="RYO73665.1"/>
    <property type="molecule type" value="Genomic_DNA"/>
</dbReference>
<dbReference type="OrthoDB" id="20872at2759"/>
<evidence type="ECO:0000313" key="2">
    <source>
        <dbReference type="EMBL" id="RYO73665.1"/>
    </source>
</evidence>
<comment type="caution">
    <text evidence="2">The sequence shown here is derived from an EMBL/GenBank/DDBJ whole genome shotgun (WGS) entry which is preliminary data.</text>
</comment>
<dbReference type="AlphaFoldDB" id="A0A4Q4SRJ2"/>
<name>A0A4Q4SRJ2_9PEZI</name>
<gene>
    <name evidence="2" type="ORF">DL764_010443</name>
</gene>
<organism evidence="2 3">
    <name type="scientific">Monosporascus ibericus</name>
    <dbReference type="NCBI Taxonomy" id="155417"/>
    <lineage>
        <taxon>Eukaryota</taxon>
        <taxon>Fungi</taxon>
        <taxon>Dikarya</taxon>
        <taxon>Ascomycota</taxon>
        <taxon>Pezizomycotina</taxon>
        <taxon>Sordariomycetes</taxon>
        <taxon>Xylariomycetidae</taxon>
        <taxon>Xylariales</taxon>
        <taxon>Xylariales incertae sedis</taxon>
        <taxon>Monosporascus</taxon>
    </lineage>
</organism>
<dbReference type="STRING" id="155417.A0A4Q4SRJ2"/>
<dbReference type="Proteomes" id="UP000293360">
    <property type="component" value="Unassembled WGS sequence"/>
</dbReference>
<evidence type="ECO:0000256" key="1">
    <source>
        <dbReference type="SAM" id="MobiDB-lite"/>
    </source>
</evidence>
<feature type="region of interest" description="Disordered" evidence="1">
    <location>
        <begin position="20"/>
        <end position="47"/>
    </location>
</feature>
<feature type="compositionally biased region" description="Low complexity" evidence="1">
    <location>
        <begin position="20"/>
        <end position="39"/>
    </location>
</feature>
<evidence type="ECO:0000313" key="3">
    <source>
        <dbReference type="Proteomes" id="UP000293360"/>
    </source>
</evidence>